<keyword evidence="6" id="KW-1185">Reference proteome</keyword>
<evidence type="ECO:0000313" key="6">
    <source>
        <dbReference type="Proteomes" id="UP001295740"/>
    </source>
</evidence>
<keyword evidence="2 3" id="KW-0040">ANK repeat</keyword>
<dbReference type="Gene3D" id="1.25.40.20">
    <property type="entry name" value="Ankyrin repeat-containing domain"/>
    <property type="match status" value="3"/>
</dbReference>
<dbReference type="Pfam" id="PF13606">
    <property type="entry name" value="Ank_3"/>
    <property type="match status" value="1"/>
</dbReference>
<gene>
    <name evidence="5" type="ORF">KHLLAP_LOCUS14114</name>
</gene>
<evidence type="ECO:0000256" key="2">
    <source>
        <dbReference type="ARBA" id="ARBA00023043"/>
    </source>
</evidence>
<dbReference type="SUPFAM" id="SSF48403">
    <property type="entry name" value="Ankyrin repeat"/>
    <property type="match status" value="1"/>
</dbReference>
<evidence type="ECO:0000256" key="4">
    <source>
        <dbReference type="SAM" id="MobiDB-lite"/>
    </source>
</evidence>
<accession>A0AAI8VT51</accession>
<feature type="repeat" description="ANK" evidence="3">
    <location>
        <begin position="281"/>
        <end position="313"/>
    </location>
</feature>
<proteinExistence type="predicted"/>
<organism evidence="5 6">
    <name type="scientific">Anthostomella pinea</name>
    <dbReference type="NCBI Taxonomy" id="933095"/>
    <lineage>
        <taxon>Eukaryota</taxon>
        <taxon>Fungi</taxon>
        <taxon>Dikarya</taxon>
        <taxon>Ascomycota</taxon>
        <taxon>Pezizomycotina</taxon>
        <taxon>Sordariomycetes</taxon>
        <taxon>Xylariomycetidae</taxon>
        <taxon>Xylariales</taxon>
        <taxon>Xylariaceae</taxon>
        <taxon>Anthostomella</taxon>
    </lineage>
</organism>
<feature type="repeat" description="ANK" evidence="3">
    <location>
        <begin position="107"/>
        <end position="144"/>
    </location>
</feature>
<evidence type="ECO:0000256" key="1">
    <source>
        <dbReference type="ARBA" id="ARBA00022737"/>
    </source>
</evidence>
<keyword evidence="1" id="KW-0677">Repeat</keyword>
<dbReference type="InterPro" id="IPR002110">
    <property type="entry name" value="Ankyrin_rpt"/>
</dbReference>
<dbReference type="InterPro" id="IPR051165">
    <property type="entry name" value="Multifunctional_ANK_Repeat"/>
</dbReference>
<comment type="caution">
    <text evidence="5">The sequence shown here is derived from an EMBL/GenBank/DDBJ whole genome shotgun (WGS) entry which is preliminary data.</text>
</comment>
<protein>
    <submittedName>
        <fullName evidence="5">Uu.00g017650.m01.CDS01</fullName>
    </submittedName>
</protein>
<dbReference type="AlphaFoldDB" id="A0AAI8VT51"/>
<dbReference type="Proteomes" id="UP001295740">
    <property type="component" value="Unassembled WGS sequence"/>
</dbReference>
<feature type="region of interest" description="Disordered" evidence="4">
    <location>
        <begin position="1"/>
        <end position="20"/>
    </location>
</feature>
<dbReference type="PROSITE" id="PS50297">
    <property type="entry name" value="ANK_REP_REGION"/>
    <property type="match status" value="1"/>
</dbReference>
<evidence type="ECO:0000256" key="3">
    <source>
        <dbReference type="PROSITE-ProRule" id="PRU00023"/>
    </source>
</evidence>
<reference evidence="5" key="1">
    <citation type="submission" date="2023-10" db="EMBL/GenBank/DDBJ databases">
        <authorList>
            <person name="Hackl T."/>
        </authorList>
    </citation>
    <scope>NUCLEOTIDE SEQUENCE</scope>
</reference>
<dbReference type="PROSITE" id="PS50088">
    <property type="entry name" value="ANK_REPEAT"/>
    <property type="match status" value="3"/>
</dbReference>
<dbReference type="SMART" id="SM00248">
    <property type="entry name" value="ANK"/>
    <property type="match status" value="6"/>
</dbReference>
<dbReference type="PANTHER" id="PTHR24123">
    <property type="entry name" value="ANKYRIN REPEAT-CONTAINING"/>
    <property type="match status" value="1"/>
</dbReference>
<dbReference type="EMBL" id="CAUWAG010000020">
    <property type="protein sequence ID" value="CAJ2513646.1"/>
    <property type="molecule type" value="Genomic_DNA"/>
</dbReference>
<feature type="repeat" description="ANK" evidence="3">
    <location>
        <begin position="70"/>
        <end position="106"/>
    </location>
</feature>
<name>A0AAI8VT51_9PEZI</name>
<feature type="region of interest" description="Disordered" evidence="4">
    <location>
        <begin position="202"/>
        <end position="226"/>
    </location>
</feature>
<dbReference type="InterPro" id="IPR036770">
    <property type="entry name" value="Ankyrin_rpt-contain_sf"/>
</dbReference>
<dbReference type="PANTHER" id="PTHR24123:SF33">
    <property type="entry name" value="PROTEIN HOS4"/>
    <property type="match status" value="1"/>
</dbReference>
<sequence length="564" mass="62212">MATPDLVSSFDCDEKPEENTPRVYNSRRRLIPLLITGCQREQPNLEVIRILVEQKGVSVATRMPANLTGAGQTALHVLARDHHWWKAHLALPYLVRHGANLELEDELGRTPLNAAMEEVGAPYFNRKAIETLLEFGANANATDRRGMSCLAKAGSCMDIHNLLIRYGATISPSAVMMAIKARDMDLLRMMLSGGADPNMRKAGKEVPSWMSENGRTQRPARHDPNGDEELYPLDYVISIMHRMVQNKTAYMGTETSMSGSNPFFVLLLGHRGVDLEARDGQGFTILQYACLRRNYAVIDQLLDRGADVRGRDPRGMCPLHYYVLSPLSTHGTTSIDTLRRMLLQAPELLQAEDNIGRTALLCALQGGNLGDEVDVLLEAGADACRPVTTTGDAPLHLLFGGVWQIGEDGAGSGRCQELLKRFVTAACDINKRNQKGESPIFSFFREGGVGVPMAEEDRGSPTAWQRRLSMETAAAVESEALVWALFDEMRVDWRVTNQQGQTLLHVVAADKTRERWPGRRAGRFRFLMGKGVVHTGEDVDHRTPLDVAAEAGNQDVLDLFAGGA</sequence>
<evidence type="ECO:0000313" key="5">
    <source>
        <dbReference type="EMBL" id="CAJ2513646.1"/>
    </source>
</evidence>